<evidence type="ECO:0000256" key="1">
    <source>
        <dbReference type="SAM" id="MobiDB-lite"/>
    </source>
</evidence>
<accession>K6UQV5</accession>
<proteinExistence type="predicted"/>
<name>K6UQV5_PLACD</name>
<feature type="compositionally biased region" description="Acidic residues" evidence="1">
    <location>
        <begin position="83"/>
        <end position="93"/>
    </location>
</feature>
<dbReference type="AlphaFoldDB" id="K6UQV5"/>
<feature type="non-terminal residue" evidence="2">
    <location>
        <position position="104"/>
    </location>
</feature>
<protein>
    <submittedName>
        <fullName evidence="2">VIR-like CYIR protein</fullName>
    </submittedName>
</protein>
<gene>
    <name evidence="2" type="ORF">PCYB_053820</name>
</gene>
<sequence>MLFTYFKKYDSIKTSMGDMKQGECNKYFAYINHINSLYKAYKDYFDCNDKYDPSSLLPLVEHCKTIEPRTPEHIEHGTSEEHTELEDSGSEDEAGSRSDVVEHD</sequence>
<dbReference type="OrthoDB" id="388607at2759"/>
<evidence type="ECO:0000313" key="2">
    <source>
        <dbReference type="EMBL" id="GAB65364.1"/>
    </source>
</evidence>
<dbReference type="GeneID" id="14691464"/>
<dbReference type="KEGG" id="pcy:PCYB_053820"/>
<dbReference type="EMBL" id="DF157097">
    <property type="protein sequence ID" value="GAB65364.1"/>
    <property type="molecule type" value="Genomic_DNA"/>
</dbReference>
<organism evidence="2 3">
    <name type="scientific">Plasmodium cynomolgi (strain B)</name>
    <dbReference type="NCBI Taxonomy" id="1120755"/>
    <lineage>
        <taxon>Eukaryota</taxon>
        <taxon>Sar</taxon>
        <taxon>Alveolata</taxon>
        <taxon>Apicomplexa</taxon>
        <taxon>Aconoidasida</taxon>
        <taxon>Haemosporida</taxon>
        <taxon>Plasmodiidae</taxon>
        <taxon>Plasmodium</taxon>
        <taxon>Plasmodium (Plasmodium)</taxon>
    </lineage>
</organism>
<feature type="compositionally biased region" description="Basic and acidic residues" evidence="1">
    <location>
        <begin position="67"/>
        <end position="82"/>
    </location>
</feature>
<evidence type="ECO:0000313" key="3">
    <source>
        <dbReference type="Proteomes" id="UP000006319"/>
    </source>
</evidence>
<keyword evidence="3" id="KW-1185">Reference proteome</keyword>
<feature type="compositionally biased region" description="Basic and acidic residues" evidence="1">
    <location>
        <begin position="94"/>
        <end position="104"/>
    </location>
</feature>
<dbReference type="RefSeq" id="XP_004221311.1">
    <property type="nucleotide sequence ID" value="XM_004221263.1"/>
</dbReference>
<feature type="region of interest" description="Disordered" evidence="1">
    <location>
        <begin position="67"/>
        <end position="104"/>
    </location>
</feature>
<dbReference type="InterPro" id="IPR008780">
    <property type="entry name" value="Plasmodium_Vir"/>
</dbReference>
<dbReference type="PhylomeDB" id="K6UQV5"/>
<reference evidence="2 3" key="1">
    <citation type="journal article" date="2012" name="Nat. Genet.">
        <title>Plasmodium cynomolgi genome sequences provide insight into Plasmodium vivax and the monkey malaria clade.</title>
        <authorList>
            <person name="Tachibana S."/>
            <person name="Sullivan S.A."/>
            <person name="Kawai S."/>
            <person name="Nakamura S."/>
            <person name="Kim H.R."/>
            <person name="Goto N."/>
            <person name="Arisue N."/>
            <person name="Palacpac N.M.Q."/>
            <person name="Honma H."/>
            <person name="Yagi M."/>
            <person name="Tougan T."/>
            <person name="Katakai Y."/>
            <person name="Kaneko O."/>
            <person name="Mita T."/>
            <person name="Kita K."/>
            <person name="Yasutomi Y."/>
            <person name="Sutton P.L."/>
            <person name="Shakhbatyan R."/>
            <person name="Horii T."/>
            <person name="Yasunaga T."/>
            <person name="Barnwell J.W."/>
            <person name="Escalante A.A."/>
            <person name="Carlton J.M."/>
            <person name="Tanabe K."/>
        </authorList>
    </citation>
    <scope>NUCLEOTIDE SEQUENCE [LARGE SCALE GENOMIC DNA]</scope>
    <source>
        <strain evidence="2 3">B</strain>
    </source>
</reference>
<dbReference type="Proteomes" id="UP000006319">
    <property type="component" value="Chromosome 5"/>
</dbReference>
<dbReference type="VEuPathDB" id="PlasmoDB:PCYB_053820"/>
<dbReference type="Pfam" id="PF05795">
    <property type="entry name" value="Plasmodium_Vir"/>
    <property type="match status" value="1"/>
</dbReference>